<reference evidence="6 7" key="1">
    <citation type="submission" date="2022-06" db="EMBL/GenBank/DDBJ databases">
        <title>Thiomicrohabdus sp. nov, an obligately chemolithoautotrophic, sulfur-oxidizing bacterium isolated from beach of Guanyin Mountain. Amoy.</title>
        <authorList>
            <person name="Zhu H."/>
        </authorList>
    </citation>
    <scope>NUCLEOTIDE SEQUENCE [LARGE SCALE GENOMIC DNA]</scope>
    <source>
        <strain evidence="6 7">XGS-01</strain>
    </source>
</reference>
<accession>A0ABY8C9M9</accession>
<dbReference type="PANTHER" id="PTHR30224">
    <property type="entry name" value="ELECTRON TRANSPORT PROTEIN"/>
    <property type="match status" value="1"/>
</dbReference>
<dbReference type="Pfam" id="PF12801">
    <property type="entry name" value="Fer4_5"/>
    <property type="match status" value="2"/>
</dbReference>
<gene>
    <name evidence="6" type="ORF">NR989_00100</name>
</gene>
<comment type="subcellular location">
    <subcellularLocation>
        <location evidence="1">Cell membrane</location>
    </subcellularLocation>
</comment>
<protein>
    <submittedName>
        <fullName evidence="6">4Fe-4S binding protein</fullName>
    </submittedName>
</protein>
<evidence type="ECO:0000259" key="5">
    <source>
        <dbReference type="Pfam" id="PF12801"/>
    </source>
</evidence>
<dbReference type="Proteomes" id="UP001222275">
    <property type="component" value="Chromosome"/>
</dbReference>
<dbReference type="InterPro" id="IPR052378">
    <property type="entry name" value="NosR_regulator"/>
</dbReference>
<feature type="transmembrane region" description="Helical" evidence="4">
    <location>
        <begin position="137"/>
        <end position="158"/>
    </location>
</feature>
<feature type="transmembrane region" description="Helical" evidence="4">
    <location>
        <begin position="432"/>
        <end position="455"/>
    </location>
</feature>
<feature type="transmembrane region" description="Helical" evidence="4">
    <location>
        <begin position="31"/>
        <end position="50"/>
    </location>
</feature>
<proteinExistence type="predicted"/>
<dbReference type="PANTHER" id="PTHR30224:SF4">
    <property type="entry name" value="ELECTRON TRANSPORT PROTEIN YCCM-RELATED"/>
    <property type="match status" value="1"/>
</dbReference>
<evidence type="ECO:0000256" key="2">
    <source>
        <dbReference type="ARBA" id="ARBA00022475"/>
    </source>
</evidence>
<keyword evidence="2" id="KW-1003">Cell membrane</keyword>
<dbReference type="RefSeq" id="WP_275594934.1">
    <property type="nucleotide sequence ID" value="NZ_CP102381.1"/>
</dbReference>
<evidence type="ECO:0000313" key="6">
    <source>
        <dbReference type="EMBL" id="WEJ62678.1"/>
    </source>
</evidence>
<feature type="transmembrane region" description="Helical" evidence="4">
    <location>
        <begin position="258"/>
        <end position="275"/>
    </location>
</feature>
<evidence type="ECO:0000256" key="4">
    <source>
        <dbReference type="SAM" id="Phobius"/>
    </source>
</evidence>
<organism evidence="6 7">
    <name type="scientific">Thiomicrorhabdus lithotrophica</name>
    <dbReference type="NCBI Taxonomy" id="2949997"/>
    <lineage>
        <taxon>Bacteria</taxon>
        <taxon>Pseudomonadati</taxon>
        <taxon>Pseudomonadota</taxon>
        <taxon>Gammaproteobacteria</taxon>
        <taxon>Thiotrichales</taxon>
        <taxon>Piscirickettsiaceae</taxon>
        <taxon>Thiomicrorhabdus</taxon>
    </lineage>
</organism>
<feature type="transmembrane region" description="Helical" evidence="4">
    <location>
        <begin position="307"/>
        <end position="328"/>
    </location>
</feature>
<feature type="domain" description="4Fe-4S ferredoxin-type" evidence="5">
    <location>
        <begin position="143"/>
        <end position="179"/>
    </location>
</feature>
<name>A0ABY8C9M9_9GAMM</name>
<dbReference type="SUPFAM" id="SSF54862">
    <property type="entry name" value="4Fe-4S ferredoxins"/>
    <property type="match status" value="1"/>
</dbReference>
<feature type="transmembrane region" description="Helical" evidence="4">
    <location>
        <begin position="401"/>
        <end position="420"/>
    </location>
</feature>
<feature type="transmembrane region" description="Helical" evidence="4">
    <location>
        <begin position="62"/>
        <end position="92"/>
    </location>
</feature>
<keyword evidence="4" id="KW-1133">Transmembrane helix</keyword>
<feature type="transmembrane region" description="Helical" evidence="4">
    <location>
        <begin position="113"/>
        <end position="131"/>
    </location>
</feature>
<keyword evidence="4" id="KW-0812">Transmembrane</keyword>
<dbReference type="InterPro" id="IPR017896">
    <property type="entry name" value="4Fe4S_Fe-S-bd"/>
</dbReference>
<feature type="transmembrane region" description="Helical" evidence="4">
    <location>
        <begin position="349"/>
        <end position="371"/>
    </location>
</feature>
<evidence type="ECO:0000313" key="7">
    <source>
        <dbReference type="Proteomes" id="UP001222275"/>
    </source>
</evidence>
<evidence type="ECO:0000256" key="1">
    <source>
        <dbReference type="ARBA" id="ARBA00004236"/>
    </source>
</evidence>
<keyword evidence="7" id="KW-1185">Reference proteome</keyword>
<evidence type="ECO:0000256" key="3">
    <source>
        <dbReference type="ARBA" id="ARBA00023136"/>
    </source>
</evidence>
<feature type="domain" description="4Fe-4S ferredoxin-type" evidence="5">
    <location>
        <begin position="62"/>
        <end position="101"/>
    </location>
</feature>
<sequence>MKQVERTRNKLDILGWPVIGLFFSNTKVMTTVRLIALAMMVSAIYFGLVYPTEDINPYTGAIFWSLFWPFFLILTMATLGTVFCGICPHSFVGKHLNRIGPQKPLPAWLKNRWIGFGLLLVAYWVPLYIFPDVLKTPWVSALFFLVLTLVAWVMFYLYRNMAYCSSVCPIGSVTSAFSKVGFAKLTTDQDHCDSCRSFDCTKACEWNLRPYFFEKKNSMGDCTLCMDCSQACNAVEFKLTKPSEPLWKASSAKEPMNVWIYVWLLAVISITMRFHHSLGHSSIKEQLPWVQAGNWMESIISIPLLDWVGIMALSMALISTFAIVWGSFTLSAKILNVPTKEYFQSIGQMMAPLMLIGAFSHIGSFFFIHYASDLMNAWYWLIGSAVTASPLASFRDGWVHLFGLFNYLAVIWALVILHKRLGLMEISGFKRISIWFISAGIVWFYLFLVVFRAMIPHGH</sequence>
<dbReference type="EMBL" id="CP102381">
    <property type="protein sequence ID" value="WEJ62678.1"/>
    <property type="molecule type" value="Genomic_DNA"/>
</dbReference>
<keyword evidence="3 4" id="KW-0472">Membrane</keyword>